<dbReference type="EMBL" id="NTKD01000010">
    <property type="protein sequence ID" value="PDH40579.1"/>
    <property type="molecule type" value="Genomic_DNA"/>
</dbReference>
<evidence type="ECO:0000256" key="20">
    <source>
        <dbReference type="RuleBase" id="RU004516"/>
    </source>
</evidence>
<dbReference type="PROSITE" id="PS00770">
    <property type="entry name" value="AA_TRANSFER_CLASS_4"/>
    <property type="match status" value="1"/>
</dbReference>
<dbReference type="GO" id="GO:0046656">
    <property type="term" value="P:folic acid biosynthetic process"/>
    <property type="evidence" value="ECO:0007669"/>
    <property type="project" value="UniProtKB-KW"/>
</dbReference>
<dbReference type="AlphaFoldDB" id="A0A2A5WVS1"/>
<comment type="pathway">
    <text evidence="4">Amino-acid biosynthesis; L-valine biosynthesis; L-valine from pyruvate: step 4/4.</text>
</comment>
<keyword evidence="21" id="KW-0032">Aminotransferase</keyword>
<evidence type="ECO:0000313" key="22">
    <source>
        <dbReference type="Proteomes" id="UP000219327"/>
    </source>
</evidence>
<dbReference type="InterPro" id="IPR043132">
    <property type="entry name" value="BCAT-like_C"/>
</dbReference>
<evidence type="ECO:0000256" key="16">
    <source>
        <dbReference type="ARBA" id="ARBA00054027"/>
    </source>
</evidence>
<evidence type="ECO:0000313" key="21">
    <source>
        <dbReference type="EMBL" id="PDH40579.1"/>
    </source>
</evidence>
<comment type="catalytic activity">
    <reaction evidence="14">
        <text>L-leucine + 2-oxoglutarate = 4-methyl-2-oxopentanoate + L-glutamate</text>
        <dbReference type="Rhea" id="RHEA:18321"/>
        <dbReference type="ChEBI" id="CHEBI:16810"/>
        <dbReference type="ChEBI" id="CHEBI:17865"/>
        <dbReference type="ChEBI" id="CHEBI:29985"/>
        <dbReference type="ChEBI" id="CHEBI:57427"/>
        <dbReference type="EC" id="2.6.1.42"/>
    </reaction>
</comment>
<evidence type="ECO:0000256" key="5">
    <source>
        <dbReference type="ARBA" id="ARBA00005072"/>
    </source>
</evidence>
<comment type="cofactor">
    <cofactor evidence="1 20">
        <name>pyridoxal 5'-phosphate</name>
        <dbReference type="ChEBI" id="CHEBI:597326"/>
    </cofactor>
</comment>
<comment type="function">
    <text evidence="16">Involved in the biosynthesis of p-aminobenzoate (PABA), a precursor of tetrahydrofolate. Converts 4-amino-4-deoxychorismate into 4-aminobenzoate (PABA) and pyruvate.</text>
</comment>
<evidence type="ECO:0000256" key="6">
    <source>
        <dbReference type="ARBA" id="ARBA00009320"/>
    </source>
</evidence>
<comment type="pathway">
    <text evidence="10">Cofactor biosynthesis; tetrahydrofolate biosynthesis; 4-aminobenzoate from chorismate: step 2/2.</text>
</comment>
<name>A0A2A5WVS1_9GAMM</name>
<evidence type="ECO:0000256" key="1">
    <source>
        <dbReference type="ARBA" id="ARBA00001933"/>
    </source>
</evidence>
<dbReference type="InterPro" id="IPR018300">
    <property type="entry name" value="Aminotrans_IV_CS"/>
</dbReference>
<gene>
    <name evidence="21" type="ORF">CNE99_03180</name>
</gene>
<comment type="catalytic activity">
    <reaction evidence="12">
        <text>L-valine + 2-oxoglutarate = 3-methyl-2-oxobutanoate + L-glutamate</text>
        <dbReference type="Rhea" id="RHEA:24813"/>
        <dbReference type="ChEBI" id="CHEBI:11851"/>
        <dbReference type="ChEBI" id="CHEBI:16810"/>
        <dbReference type="ChEBI" id="CHEBI:29985"/>
        <dbReference type="ChEBI" id="CHEBI:57762"/>
        <dbReference type="EC" id="2.6.1.42"/>
    </reaction>
</comment>
<comment type="catalytic activity">
    <reaction evidence="15">
        <text>4-amino-4-deoxychorismate = 4-aminobenzoate + pyruvate + H(+)</text>
        <dbReference type="Rhea" id="RHEA:16201"/>
        <dbReference type="ChEBI" id="CHEBI:15361"/>
        <dbReference type="ChEBI" id="CHEBI:15378"/>
        <dbReference type="ChEBI" id="CHEBI:17836"/>
        <dbReference type="ChEBI" id="CHEBI:58406"/>
        <dbReference type="EC" id="4.1.3.38"/>
    </reaction>
</comment>
<evidence type="ECO:0000256" key="13">
    <source>
        <dbReference type="ARBA" id="ARBA00048798"/>
    </source>
</evidence>
<sequence length="275" mass="30253">MSLVLWLNGQFCDPETASVSVFDRGFMFGDGVYEVIPVRAGQPFRLEAHLVRLAASLEATRIRSTLAQDAWHALIMDALARSGEIYGQIYVQITRGVAEHRSHDVEEMTPTELVMVQPSTPHTLEPLTLTVCEDYRWLRGDIKSTSLIAATLLRVQARERGTMDALMHRGGIVTECTSSNVFAVFGDTVVTPPANQHILHGITRSTVLGLRDLTVTLTERTLTLAELMSADEVFVTSSNQGVRPVASIDDRVFRTTAPRTLEISAALEGQMTAQT</sequence>
<protein>
    <recommendedName>
        <fullName evidence="17">Aminodeoxychorismate lyase</fullName>
        <ecNumber evidence="7">2.6.1.42</ecNumber>
        <ecNumber evidence="11">4.1.3.38</ecNumber>
    </recommendedName>
    <alternativeName>
        <fullName evidence="18">4-amino-4-deoxychorismate lyase</fullName>
    </alternativeName>
</protein>
<comment type="function">
    <text evidence="2">Acts on leucine, isoleucine and valine.</text>
</comment>
<evidence type="ECO:0000256" key="14">
    <source>
        <dbReference type="ARBA" id="ARBA00049229"/>
    </source>
</evidence>
<dbReference type="InterPro" id="IPR043131">
    <property type="entry name" value="BCAT-like_N"/>
</dbReference>
<proteinExistence type="inferred from homology"/>
<accession>A0A2A5WVS1</accession>
<evidence type="ECO:0000256" key="4">
    <source>
        <dbReference type="ARBA" id="ARBA00004931"/>
    </source>
</evidence>
<dbReference type="PANTHER" id="PTHR42743:SF11">
    <property type="entry name" value="AMINODEOXYCHORISMATE LYASE"/>
    <property type="match status" value="1"/>
</dbReference>
<evidence type="ECO:0000256" key="2">
    <source>
        <dbReference type="ARBA" id="ARBA00003109"/>
    </source>
</evidence>
<keyword evidence="9" id="KW-0289">Folate biosynthesis</keyword>
<comment type="catalytic activity">
    <reaction evidence="13">
        <text>L-isoleucine + 2-oxoglutarate = (S)-3-methyl-2-oxopentanoate + L-glutamate</text>
        <dbReference type="Rhea" id="RHEA:24801"/>
        <dbReference type="ChEBI" id="CHEBI:16810"/>
        <dbReference type="ChEBI" id="CHEBI:29985"/>
        <dbReference type="ChEBI" id="CHEBI:35146"/>
        <dbReference type="ChEBI" id="CHEBI:58045"/>
        <dbReference type="EC" id="2.6.1.42"/>
    </reaction>
</comment>
<evidence type="ECO:0000256" key="3">
    <source>
        <dbReference type="ARBA" id="ARBA00004824"/>
    </source>
</evidence>
<dbReference type="SUPFAM" id="SSF56752">
    <property type="entry name" value="D-aminoacid aminotransferase-like PLP-dependent enzymes"/>
    <property type="match status" value="1"/>
</dbReference>
<evidence type="ECO:0000256" key="9">
    <source>
        <dbReference type="ARBA" id="ARBA00022909"/>
    </source>
</evidence>
<organism evidence="21 22">
    <name type="scientific">OM182 bacterium MED-G24</name>
    <dbReference type="NCBI Taxonomy" id="1986255"/>
    <lineage>
        <taxon>Bacteria</taxon>
        <taxon>Pseudomonadati</taxon>
        <taxon>Pseudomonadota</taxon>
        <taxon>Gammaproteobacteria</taxon>
        <taxon>OMG group</taxon>
        <taxon>OM182 clade</taxon>
    </lineage>
</organism>
<evidence type="ECO:0000256" key="17">
    <source>
        <dbReference type="ARBA" id="ARBA00069174"/>
    </source>
</evidence>
<reference evidence="21 22" key="1">
    <citation type="submission" date="2017-08" db="EMBL/GenBank/DDBJ databases">
        <title>Fine stratification of microbial communities through a metagenomic profile of the photic zone.</title>
        <authorList>
            <person name="Haro-Moreno J.M."/>
            <person name="Lopez-Perez M."/>
            <person name="De La Torre J."/>
            <person name="Picazo A."/>
            <person name="Camacho A."/>
            <person name="Rodriguez-Valera F."/>
        </authorList>
    </citation>
    <scope>NUCLEOTIDE SEQUENCE [LARGE SCALE GENOMIC DNA]</scope>
    <source>
        <strain evidence="21">MED-G24</strain>
    </source>
</reference>
<comment type="caution">
    <text evidence="21">The sequence shown here is derived from an EMBL/GenBank/DDBJ whole genome shotgun (WGS) entry which is preliminary data.</text>
</comment>
<evidence type="ECO:0000256" key="10">
    <source>
        <dbReference type="ARBA" id="ARBA00035633"/>
    </source>
</evidence>
<dbReference type="Gene3D" id="3.20.10.10">
    <property type="entry name" value="D-amino Acid Aminotransferase, subunit A, domain 2"/>
    <property type="match status" value="1"/>
</dbReference>
<comment type="similarity">
    <text evidence="6 19">Belongs to the class-IV pyridoxal-phosphate-dependent aminotransferase family.</text>
</comment>
<dbReference type="Pfam" id="PF01063">
    <property type="entry name" value="Aminotran_4"/>
    <property type="match status" value="1"/>
</dbReference>
<dbReference type="InterPro" id="IPR050571">
    <property type="entry name" value="Class-IV_PLP-Dep_Aminotrnsfr"/>
</dbReference>
<dbReference type="EC" id="2.6.1.42" evidence="7"/>
<evidence type="ECO:0000256" key="11">
    <source>
        <dbReference type="ARBA" id="ARBA00035676"/>
    </source>
</evidence>
<dbReference type="GO" id="GO:0004084">
    <property type="term" value="F:branched-chain-amino-acid transaminase activity"/>
    <property type="evidence" value="ECO:0007669"/>
    <property type="project" value="UniProtKB-EC"/>
</dbReference>
<keyword evidence="8 20" id="KW-0663">Pyridoxal phosphate</keyword>
<evidence type="ECO:0000256" key="19">
    <source>
        <dbReference type="RuleBase" id="RU004106"/>
    </source>
</evidence>
<dbReference type="PANTHER" id="PTHR42743">
    <property type="entry name" value="AMINO-ACID AMINOTRANSFERASE"/>
    <property type="match status" value="1"/>
</dbReference>
<evidence type="ECO:0000256" key="15">
    <source>
        <dbReference type="ARBA" id="ARBA00049529"/>
    </source>
</evidence>
<evidence type="ECO:0000256" key="12">
    <source>
        <dbReference type="ARBA" id="ARBA00048212"/>
    </source>
</evidence>
<dbReference type="Gene3D" id="3.30.470.10">
    <property type="match status" value="1"/>
</dbReference>
<evidence type="ECO:0000256" key="8">
    <source>
        <dbReference type="ARBA" id="ARBA00022898"/>
    </source>
</evidence>
<dbReference type="InterPro" id="IPR036038">
    <property type="entry name" value="Aminotransferase-like"/>
</dbReference>
<evidence type="ECO:0000256" key="7">
    <source>
        <dbReference type="ARBA" id="ARBA00013053"/>
    </source>
</evidence>
<dbReference type="EC" id="4.1.3.38" evidence="11"/>
<comment type="pathway">
    <text evidence="3">Amino-acid biosynthesis; L-isoleucine biosynthesis; L-isoleucine from 2-oxobutanoate: step 4/4.</text>
</comment>
<comment type="pathway">
    <text evidence="5">Amino-acid biosynthesis; L-leucine biosynthesis; L-leucine from 3-methyl-2-oxobutanoate: step 4/4.</text>
</comment>
<evidence type="ECO:0000256" key="18">
    <source>
        <dbReference type="ARBA" id="ARBA00080135"/>
    </source>
</evidence>
<dbReference type="Proteomes" id="UP000219327">
    <property type="component" value="Unassembled WGS sequence"/>
</dbReference>
<dbReference type="GO" id="GO:0008652">
    <property type="term" value="P:amino acid biosynthetic process"/>
    <property type="evidence" value="ECO:0007669"/>
    <property type="project" value="UniProtKB-ARBA"/>
</dbReference>
<dbReference type="InterPro" id="IPR001544">
    <property type="entry name" value="Aminotrans_IV"/>
</dbReference>
<dbReference type="GO" id="GO:0008696">
    <property type="term" value="F:4-amino-4-deoxychorismate lyase activity"/>
    <property type="evidence" value="ECO:0007669"/>
    <property type="project" value="UniProtKB-EC"/>
</dbReference>
<dbReference type="GO" id="GO:0005829">
    <property type="term" value="C:cytosol"/>
    <property type="evidence" value="ECO:0007669"/>
    <property type="project" value="TreeGrafter"/>
</dbReference>
<keyword evidence="21" id="KW-0808">Transferase</keyword>
<dbReference type="FunFam" id="3.20.10.10:FF:000002">
    <property type="entry name" value="D-alanine aminotransferase"/>
    <property type="match status" value="1"/>
</dbReference>